<organism evidence="2 3">
    <name type="scientific">Lujinxingia litoralis</name>
    <dbReference type="NCBI Taxonomy" id="2211119"/>
    <lineage>
        <taxon>Bacteria</taxon>
        <taxon>Deltaproteobacteria</taxon>
        <taxon>Bradymonadales</taxon>
        <taxon>Lujinxingiaceae</taxon>
        <taxon>Lujinxingia</taxon>
    </lineage>
</organism>
<evidence type="ECO:0000313" key="2">
    <source>
        <dbReference type="EMBL" id="RAL21823.1"/>
    </source>
</evidence>
<reference evidence="2 3" key="1">
    <citation type="submission" date="2018-05" db="EMBL/GenBank/DDBJ databases">
        <title>Lujinxingia marina gen. nov. sp. nov., a new facultative anaerobic member of the class Deltaproteobacteria, and proposal of Lujinxingaceae fam. nov.</title>
        <authorList>
            <person name="Li C.-M."/>
        </authorList>
    </citation>
    <scope>NUCLEOTIDE SEQUENCE [LARGE SCALE GENOMIC DNA]</scope>
    <source>
        <strain evidence="2 3">B210</strain>
    </source>
</reference>
<comment type="caution">
    <text evidence="2">The sequence shown here is derived from an EMBL/GenBank/DDBJ whole genome shotgun (WGS) entry which is preliminary data.</text>
</comment>
<feature type="signal peptide" evidence="1">
    <location>
        <begin position="1"/>
        <end position="26"/>
    </location>
</feature>
<dbReference type="AlphaFoldDB" id="A0A328C6S5"/>
<keyword evidence="1" id="KW-0732">Signal</keyword>
<gene>
    <name evidence="2" type="ORF">DL240_13305</name>
</gene>
<evidence type="ECO:0000313" key="3">
    <source>
        <dbReference type="Proteomes" id="UP000249169"/>
    </source>
</evidence>
<dbReference type="OrthoDB" id="5511910at2"/>
<dbReference type="RefSeq" id="WP_111730386.1">
    <property type="nucleotide sequence ID" value="NZ_QHKO01000005.1"/>
</dbReference>
<name>A0A328C6S5_9DELT</name>
<evidence type="ECO:0000256" key="1">
    <source>
        <dbReference type="SAM" id="SignalP"/>
    </source>
</evidence>
<dbReference type="Proteomes" id="UP000249169">
    <property type="component" value="Unassembled WGS sequence"/>
</dbReference>
<keyword evidence="3" id="KW-1185">Reference proteome</keyword>
<sequence length="146" mass="15865">MRTLRNLFTFVFAFGLFLTISVSASAQEKVTIEVRAIAASNQSEGFDSQLSDLRRRLERGFAGYTSFRQVASSRLSLADGESDDVSLPDGSTLTMTSHGKQESFVKLGLTIGDRLNTTLRATPGSTFFQAGLSYQSGILILAITVR</sequence>
<dbReference type="EMBL" id="QHKO01000005">
    <property type="protein sequence ID" value="RAL21823.1"/>
    <property type="molecule type" value="Genomic_DNA"/>
</dbReference>
<accession>A0A328C6S5</accession>
<feature type="chain" id="PRO_5016420343" evidence="1">
    <location>
        <begin position="27"/>
        <end position="146"/>
    </location>
</feature>
<protein>
    <submittedName>
        <fullName evidence="2">Uncharacterized protein</fullName>
    </submittedName>
</protein>
<proteinExistence type="predicted"/>